<feature type="region of interest" description="Disordered" evidence="1">
    <location>
        <begin position="118"/>
        <end position="140"/>
    </location>
</feature>
<evidence type="ECO:0000313" key="2">
    <source>
        <dbReference type="EMBL" id="TGN72186.1"/>
    </source>
</evidence>
<proteinExistence type="predicted"/>
<dbReference type="GeneID" id="95451960"/>
<accession>A0A4Z1CTI7</accession>
<organism evidence="2 3">
    <name type="scientific">Streptomyces bauhiniae</name>
    <dbReference type="NCBI Taxonomy" id="2340725"/>
    <lineage>
        <taxon>Bacteria</taxon>
        <taxon>Bacillati</taxon>
        <taxon>Actinomycetota</taxon>
        <taxon>Actinomycetes</taxon>
        <taxon>Kitasatosporales</taxon>
        <taxon>Streptomycetaceae</taxon>
        <taxon>Streptomyces</taxon>
    </lineage>
</organism>
<evidence type="ECO:0000256" key="1">
    <source>
        <dbReference type="SAM" id="MobiDB-lite"/>
    </source>
</evidence>
<keyword evidence="3" id="KW-1185">Reference proteome</keyword>
<dbReference type="AlphaFoldDB" id="A0A4Z1CTI7"/>
<evidence type="ECO:0008006" key="4">
    <source>
        <dbReference type="Google" id="ProtNLM"/>
    </source>
</evidence>
<dbReference type="EMBL" id="SRRT01000014">
    <property type="protein sequence ID" value="TGN72186.1"/>
    <property type="molecule type" value="Genomic_DNA"/>
</dbReference>
<evidence type="ECO:0000313" key="3">
    <source>
        <dbReference type="Proteomes" id="UP000298159"/>
    </source>
</evidence>
<feature type="compositionally biased region" description="Basic and acidic residues" evidence="1">
    <location>
        <begin position="122"/>
        <end position="140"/>
    </location>
</feature>
<gene>
    <name evidence="2" type="ORF">E5083_30790</name>
</gene>
<name>A0A4Z1CTI7_9ACTN</name>
<sequence>MSFDEMWGHARTTAAARQHSSTQLNHVPADAGGDASGKKLVVTSSLLNNRAKNADSVRRDFTEADDSAMKDTREVGPSLKGFACGASFSTFMGRWREQMKYVQGLLEKDVAGSLRASAQDYAAREQKEKNRHASERVTLR</sequence>
<comment type="caution">
    <text evidence="2">The sequence shown here is derived from an EMBL/GenBank/DDBJ whole genome shotgun (WGS) entry which is preliminary data.</text>
</comment>
<protein>
    <recommendedName>
        <fullName evidence="4">WXG100 family type VII secretion target</fullName>
    </recommendedName>
</protein>
<dbReference type="Proteomes" id="UP000298159">
    <property type="component" value="Unassembled WGS sequence"/>
</dbReference>
<dbReference type="RefSeq" id="WP_135788971.1">
    <property type="nucleotide sequence ID" value="NZ_SRRT01000014.1"/>
</dbReference>
<reference evidence="2 3" key="1">
    <citation type="submission" date="2019-04" db="EMBL/GenBank/DDBJ databases">
        <title>Streptomyces sp. nov. Bv016 isolated from bark of Buahinia variegata.</title>
        <authorList>
            <person name="Kanchanasin P."/>
            <person name="Tanasupawat S."/>
            <person name="Yuki M."/>
            <person name="Kudo T."/>
        </authorList>
    </citation>
    <scope>NUCLEOTIDE SEQUENCE [LARGE SCALE GENOMIC DNA]</scope>
    <source>
        <strain evidence="2 3">Bv016</strain>
    </source>
</reference>